<gene>
    <name evidence="2" type="ORF">FLP15_09675</name>
</gene>
<evidence type="ECO:0000313" key="2">
    <source>
        <dbReference type="EMBL" id="QDK71374.1"/>
    </source>
</evidence>
<keyword evidence="3" id="KW-1185">Reference proteome</keyword>
<name>A0A514Z9W1_9LACT</name>
<dbReference type="EMBL" id="CP041356">
    <property type="protein sequence ID" value="QDK71374.1"/>
    <property type="molecule type" value="Genomic_DNA"/>
</dbReference>
<dbReference type="AlphaFoldDB" id="A0A514Z9W1"/>
<proteinExistence type="predicted"/>
<dbReference type="GO" id="GO:0016740">
    <property type="term" value="F:transferase activity"/>
    <property type="evidence" value="ECO:0007669"/>
    <property type="project" value="UniProtKB-KW"/>
</dbReference>
<accession>A0A514Z9W1</accession>
<dbReference type="PROSITE" id="PS51257">
    <property type="entry name" value="PROKAR_LIPOPROTEIN"/>
    <property type="match status" value="1"/>
</dbReference>
<protein>
    <submittedName>
        <fullName evidence="2">Glycosyltransferase</fullName>
    </submittedName>
</protein>
<reference evidence="2 3" key="1">
    <citation type="submission" date="2019-07" db="EMBL/GenBank/DDBJ databases">
        <title>Genome sequencing of KACC 19320.</title>
        <authorList>
            <person name="Heo J."/>
            <person name="Kim S.-J."/>
            <person name="Kim J.-S."/>
            <person name="Hong S.-B."/>
            <person name="Kwon S.-W."/>
        </authorList>
    </citation>
    <scope>NUCLEOTIDE SEQUENCE [LARGE SCALE GENOMIC DNA]</scope>
    <source>
        <strain evidence="2 3">KACC 19320</strain>
    </source>
</reference>
<keyword evidence="2" id="KW-0808">Transferase</keyword>
<evidence type="ECO:0000313" key="3">
    <source>
        <dbReference type="Proteomes" id="UP000315128"/>
    </source>
</evidence>
<evidence type="ECO:0000256" key="1">
    <source>
        <dbReference type="SAM" id="SignalP"/>
    </source>
</evidence>
<sequence length="133" mass="14774">MKKNKMVFLLLGLVVSLVVLAGCSGSKSIQGTWKAQDGAGKNSTIIFTDKKVTVDGQTYNYTQNAIGTENGIKYYGIKQDGQNYTIIFPVKNKNIAIMIKPNSTDDSLKGKMLYAMNKTVQPRYNDYATKYLK</sequence>
<organism evidence="2 3">
    <name type="scientific">Lactococcus protaetiae</name>
    <dbReference type="NCBI Taxonomy" id="2592653"/>
    <lineage>
        <taxon>Bacteria</taxon>
        <taxon>Bacillati</taxon>
        <taxon>Bacillota</taxon>
        <taxon>Bacilli</taxon>
        <taxon>Lactobacillales</taxon>
        <taxon>Streptococcaceae</taxon>
        <taxon>Lactococcus</taxon>
    </lineage>
</organism>
<dbReference type="KEGG" id="lack:FLP15_09675"/>
<feature type="chain" id="PRO_5038515321" evidence="1">
    <location>
        <begin position="22"/>
        <end position="133"/>
    </location>
</feature>
<dbReference type="Proteomes" id="UP000315128">
    <property type="component" value="Chromosome"/>
</dbReference>
<feature type="signal peptide" evidence="1">
    <location>
        <begin position="1"/>
        <end position="21"/>
    </location>
</feature>
<keyword evidence="1" id="KW-0732">Signal</keyword>
<dbReference type="OrthoDB" id="2237258at2"/>